<dbReference type="Pfam" id="PF07508">
    <property type="entry name" value="Recombinase"/>
    <property type="match status" value="1"/>
</dbReference>
<evidence type="ECO:0000256" key="2">
    <source>
        <dbReference type="ARBA" id="ARBA00023125"/>
    </source>
</evidence>
<evidence type="ECO:0000313" key="7">
    <source>
        <dbReference type="EMBL" id="CBK43892.1"/>
    </source>
</evidence>
<dbReference type="SMART" id="SM00857">
    <property type="entry name" value="Resolvase"/>
    <property type="match status" value="1"/>
</dbReference>
<keyword evidence="2" id="KW-0238">DNA-binding</keyword>
<evidence type="ECO:0000256" key="3">
    <source>
        <dbReference type="ARBA" id="ARBA00023172"/>
    </source>
</evidence>
<accession>D8P8R0</accession>
<dbReference type="EMBL" id="FP929003">
    <property type="protein sequence ID" value="CBK43892.1"/>
    <property type="molecule type" value="Genomic_DNA"/>
</dbReference>
<dbReference type="PANTHER" id="PTHR30461:SF2">
    <property type="entry name" value="SERINE RECOMBINASE PINE-RELATED"/>
    <property type="match status" value="1"/>
</dbReference>
<dbReference type="HOGENOM" id="CLU_010686_0_2_0"/>
<dbReference type="InterPro" id="IPR006118">
    <property type="entry name" value="Recombinase_CS"/>
</dbReference>
<keyword evidence="8" id="KW-1185">Reference proteome</keyword>
<organism evidence="7 8">
    <name type="scientific">Nitrospira defluvii</name>
    <dbReference type="NCBI Taxonomy" id="330214"/>
    <lineage>
        <taxon>Bacteria</taxon>
        <taxon>Pseudomonadati</taxon>
        <taxon>Nitrospirota</taxon>
        <taxon>Nitrospiria</taxon>
        <taxon>Nitrospirales</taxon>
        <taxon>Nitrospiraceae</taxon>
        <taxon>Nitrospira</taxon>
    </lineage>
</organism>
<feature type="active site" description="O-(5'-phospho-DNA)-serine intermediate" evidence="4 5">
    <location>
        <position position="10"/>
    </location>
</feature>
<evidence type="ECO:0000256" key="4">
    <source>
        <dbReference type="PIRSR" id="PIRSR606118-50"/>
    </source>
</evidence>
<dbReference type="Gene3D" id="3.90.1750.20">
    <property type="entry name" value="Putative Large Serine Recombinase, Chain B, Domain 2"/>
    <property type="match status" value="1"/>
</dbReference>
<dbReference type="OrthoDB" id="267468at2"/>
<name>D8P8R0_9BACT</name>
<dbReference type="PROSITE" id="PS00397">
    <property type="entry name" value="RECOMBINASES_1"/>
    <property type="match status" value="1"/>
</dbReference>
<dbReference type="InterPro" id="IPR038109">
    <property type="entry name" value="DNA_bind_recomb_sf"/>
</dbReference>
<dbReference type="Pfam" id="PF00239">
    <property type="entry name" value="Resolvase"/>
    <property type="match status" value="1"/>
</dbReference>
<keyword evidence="3" id="KW-0233">DNA recombination</keyword>
<dbReference type="SUPFAM" id="SSF53041">
    <property type="entry name" value="Resolvase-like"/>
    <property type="match status" value="1"/>
</dbReference>
<reference evidence="7 8" key="1">
    <citation type="journal article" date="2010" name="Proc. Natl. Acad. Sci. U.S.A.">
        <title>A Nitrospira metagenome illuminates the physiology and evolution of globally important nitrite-oxidizing bacteria.</title>
        <authorList>
            <person name="Lucker S."/>
            <person name="Wagner M."/>
            <person name="Maixner F."/>
            <person name="Pelletier E."/>
            <person name="Koch H."/>
            <person name="Vacherie B."/>
            <person name="Rattei T."/>
            <person name="Sinninghe Damste J."/>
            <person name="Spieck E."/>
            <person name="Le Paslier D."/>
            <person name="Daims H."/>
        </authorList>
    </citation>
    <scope>NUCLEOTIDE SEQUENCE [LARGE SCALE GENOMIC DNA]</scope>
</reference>
<dbReference type="InterPro" id="IPR006119">
    <property type="entry name" value="Resolv_N"/>
</dbReference>
<dbReference type="InterPro" id="IPR050639">
    <property type="entry name" value="SSR_resolvase"/>
</dbReference>
<dbReference type="PROSITE" id="PS51736">
    <property type="entry name" value="RECOMBINASES_3"/>
    <property type="match status" value="1"/>
</dbReference>
<dbReference type="GO" id="GO:0015074">
    <property type="term" value="P:DNA integration"/>
    <property type="evidence" value="ECO:0007669"/>
    <property type="project" value="UniProtKB-KW"/>
</dbReference>
<evidence type="ECO:0000313" key="8">
    <source>
        <dbReference type="Proteomes" id="UP000001660"/>
    </source>
</evidence>
<dbReference type="CDD" id="cd03768">
    <property type="entry name" value="SR_ResInv"/>
    <property type="match status" value="1"/>
</dbReference>
<keyword evidence="1" id="KW-0229">DNA integration</keyword>
<protein>
    <submittedName>
        <fullName evidence="7">Putative Site-specific DNA recombinase (Modular protein)</fullName>
    </submittedName>
</protein>
<dbReference type="Gene3D" id="3.40.50.1390">
    <property type="entry name" value="Resolvase, N-terminal catalytic domain"/>
    <property type="match status" value="1"/>
</dbReference>
<evidence type="ECO:0000259" key="6">
    <source>
        <dbReference type="PROSITE" id="PS51736"/>
    </source>
</evidence>
<proteinExistence type="predicted"/>
<feature type="domain" description="Resolvase/invertase-type recombinase catalytic" evidence="6">
    <location>
        <begin position="2"/>
        <end position="149"/>
    </location>
</feature>
<dbReference type="STRING" id="330214.NIDE4226"/>
<dbReference type="GO" id="GO:0000150">
    <property type="term" value="F:DNA strand exchange activity"/>
    <property type="evidence" value="ECO:0007669"/>
    <property type="project" value="InterPro"/>
</dbReference>
<evidence type="ECO:0000256" key="5">
    <source>
        <dbReference type="PROSITE-ProRule" id="PRU10137"/>
    </source>
</evidence>
<dbReference type="Proteomes" id="UP000001660">
    <property type="component" value="Chromosome"/>
</dbReference>
<sequence length="231" mass="24618">MKAIGYCRVSTEGQAQDGVSLAAQQARIFAWCELNGYGLMELHADAGLSGCRSDNRPGLQAALSAACREGAALIVYSLSRLARSTKDAISISDRLAKSGADLVSLSEKLDTASAAGKMIFRMLAVLAEFERDQVAERTKGALGHLRSKGKRISGRLPFGYDLAEDGETLLLNSTEQSGLQIIADLRTQGFGRRRIADHLNKQGVPSKTGKLWSPQAVGGILKRGLVATSVN</sequence>
<gene>
    <name evidence="7" type="ORF">NIDE4226</name>
</gene>
<dbReference type="AlphaFoldDB" id="D8P8R0"/>
<dbReference type="PANTHER" id="PTHR30461">
    <property type="entry name" value="DNA-INVERTASE FROM LAMBDOID PROPHAGE"/>
    <property type="match status" value="1"/>
</dbReference>
<dbReference type="eggNOG" id="COG1961">
    <property type="taxonomic scope" value="Bacteria"/>
</dbReference>
<dbReference type="GO" id="GO:0003677">
    <property type="term" value="F:DNA binding"/>
    <property type="evidence" value="ECO:0007669"/>
    <property type="project" value="UniProtKB-KW"/>
</dbReference>
<evidence type="ECO:0000256" key="1">
    <source>
        <dbReference type="ARBA" id="ARBA00022908"/>
    </source>
</evidence>
<dbReference type="InterPro" id="IPR011109">
    <property type="entry name" value="DNA_bind_recombinase_dom"/>
</dbReference>
<dbReference type="KEGG" id="nde:NIDE4226"/>
<dbReference type="InterPro" id="IPR036162">
    <property type="entry name" value="Resolvase-like_N_sf"/>
</dbReference>